<dbReference type="EMBL" id="CP001614">
    <property type="protein sequence ID" value="ACR12662.1"/>
    <property type="molecule type" value="Genomic_DNA"/>
</dbReference>
<evidence type="ECO:0000313" key="1">
    <source>
        <dbReference type="EMBL" id="ACR12662.1"/>
    </source>
</evidence>
<dbReference type="HOGENOM" id="CLU_3259029_0_0_6"/>
<dbReference type="STRING" id="377629.TERTU_0495"/>
<dbReference type="Proteomes" id="UP000009080">
    <property type="component" value="Chromosome"/>
</dbReference>
<sequence length="42" mass="5123">MLNHDVIAAFFRWLLGMPEQPQMIRIPVEEDKRVPPRRRDTY</sequence>
<accession>C5BN01</accession>
<proteinExistence type="predicted"/>
<evidence type="ECO:0000313" key="2">
    <source>
        <dbReference type="Proteomes" id="UP000009080"/>
    </source>
</evidence>
<dbReference type="KEGG" id="ttu:TERTU_0495"/>
<protein>
    <submittedName>
        <fullName evidence="1">Uncharacterized protein</fullName>
    </submittedName>
</protein>
<organism evidence="1 2">
    <name type="scientific">Teredinibacter turnerae (strain ATCC 39867 / T7901)</name>
    <dbReference type="NCBI Taxonomy" id="377629"/>
    <lineage>
        <taxon>Bacteria</taxon>
        <taxon>Pseudomonadati</taxon>
        <taxon>Pseudomonadota</taxon>
        <taxon>Gammaproteobacteria</taxon>
        <taxon>Cellvibrionales</taxon>
        <taxon>Cellvibrionaceae</taxon>
        <taxon>Teredinibacter</taxon>
    </lineage>
</organism>
<dbReference type="GeneID" id="93858093"/>
<gene>
    <name evidence="1" type="ordered locus">TERTU_0495</name>
</gene>
<dbReference type="AlphaFoldDB" id="C5BN01"/>
<keyword evidence="2" id="KW-1185">Reference proteome</keyword>
<dbReference type="RefSeq" id="WP_015818774.1">
    <property type="nucleotide sequence ID" value="NC_012997.1"/>
</dbReference>
<name>C5BN01_TERTT</name>
<reference evidence="1 2" key="1">
    <citation type="journal article" date="2009" name="PLoS ONE">
        <title>The complete genome of Teredinibacter turnerae T7901: an intracellular endosymbiont of marine wood-boring bivalves (shipworms).</title>
        <authorList>
            <person name="Yang J.C."/>
            <person name="Madupu R."/>
            <person name="Durkin A.S."/>
            <person name="Ekborg N.A."/>
            <person name="Pedamallu C.S."/>
            <person name="Hostetler J.B."/>
            <person name="Radune D."/>
            <person name="Toms B.S."/>
            <person name="Henrissat B."/>
            <person name="Coutinho P.M."/>
            <person name="Schwarz S."/>
            <person name="Field L."/>
            <person name="Trindade-Silva A.E."/>
            <person name="Soares C.A.G."/>
            <person name="Elshahawi S."/>
            <person name="Hanora A."/>
            <person name="Schmidt E.W."/>
            <person name="Haygood M.G."/>
            <person name="Posfai J."/>
            <person name="Benner J."/>
            <person name="Madinger C."/>
            <person name="Nove J."/>
            <person name="Anton B."/>
            <person name="Chaudhary K."/>
            <person name="Foster J."/>
            <person name="Holman A."/>
            <person name="Kumar S."/>
            <person name="Lessard P.A."/>
            <person name="Luyten Y.A."/>
            <person name="Slatko B."/>
            <person name="Wood N."/>
            <person name="Wu B."/>
            <person name="Teplitski M."/>
            <person name="Mougous J.D."/>
            <person name="Ward N."/>
            <person name="Eisen J.A."/>
            <person name="Badger J.H."/>
            <person name="Distel D.L."/>
        </authorList>
    </citation>
    <scope>NUCLEOTIDE SEQUENCE [LARGE SCALE GENOMIC DNA]</scope>
    <source>
        <strain evidence="2">ATCC 39867 / T7901</strain>
    </source>
</reference>